<evidence type="ECO:0000256" key="8">
    <source>
        <dbReference type="ARBA" id="ARBA00022692"/>
    </source>
</evidence>
<dbReference type="GO" id="GO:0005789">
    <property type="term" value="C:endoplasmic reticulum membrane"/>
    <property type="evidence" value="ECO:0007669"/>
    <property type="project" value="UniProtKB-SubCell"/>
</dbReference>
<proteinExistence type="inferred from homology"/>
<name>A0A1Y2F2A4_9BASI</name>
<evidence type="ECO:0000256" key="2">
    <source>
        <dbReference type="ARBA" id="ARBA00004687"/>
    </source>
</evidence>
<dbReference type="PANTHER" id="PTHR12468:SF2">
    <property type="entry name" value="GPI MANNOSYLTRANSFERASE 2"/>
    <property type="match status" value="1"/>
</dbReference>
<evidence type="ECO:0000256" key="7">
    <source>
        <dbReference type="ARBA" id="ARBA00022679"/>
    </source>
</evidence>
<comment type="similarity">
    <text evidence="3 12">Belongs to the PIGV family.</text>
</comment>
<dbReference type="FunCoup" id="A0A1Y2F2A4">
    <property type="interactions" value="60"/>
</dbReference>
<keyword evidence="6 12" id="KW-0328">Glycosyltransferase</keyword>
<dbReference type="Proteomes" id="UP000193467">
    <property type="component" value="Unassembled WGS sequence"/>
</dbReference>
<keyword evidence="11 12" id="KW-0472">Membrane</keyword>
<dbReference type="InParanoid" id="A0A1Y2F2A4"/>
<dbReference type="GO" id="GO:0006506">
    <property type="term" value="P:GPI anchor biosynthetic process"/>
    <property type="evidence" value="ECO:0007669"/>
    <property type="project" value="UniProtKB-UniPathway"/>
</dbReference>
<evidence type="ECO:0000256" key="1">
    <source>
        <dbReference type="ARBA" id="ARBA00004477"/>
    </source>
</evidence>
<dbReference type="UniPathway" id="UPA00196"/>
<feature type="transmembrane region" description="Helical" evidence="12">
    <location>
        <begin position="224"/>
        <end position="245"/>
    </location>
</feature>
<evidence type="ECO:0000256" key="6">
    <source>
        <dbReference type="ARBA" id="ARBA00022676"/>
    </source>
</evidence>
<dbReference type="InterPro" id="IPR007315">
    <property type="entry name" value="PIG-V/Gpi18"/>
</dbReference>
<keyword evidence="8 12" id="KW-0812">Transmembrane</keyword>
<reference evidence="13 14" key="1">
    <citation type="submission" date="2016-07" db="EMBL/GenBank/DDBJ databases">
        <title>Pervasive Adenine N6-methylation of Active Genes in Fungi.</title>
        <authorList>
            <consortium name="DOE Joint Genome Institute"/>
            <person name="Mondo S.J."/>
            <person name="Dannebaum R.O."/>
            <person name="Kuo R.C."/>
            <person name="Labutti K."/>
            <person name="Haridas S."/>
            <person name="Kuo A."/>
            <person name="Salamov A."/>
            <person name="Ahrendt S.R."/>
            <person name="Lipzen A."/>
            <person name="Sullivan W."/>
            <person name="Andreopoulos W.B."/>
            <person name="Clum A."/>
            <person name="Lindquist E."/>
            <person name="Daum C."/>
            <person name="Ramamoorthy G.K."/>
            <person name="Gryganskyi A."/>
            <person name="Culley D."/>
            <person name="Magnuson J.K."/>
            <person name="James T.Y."/>
            <person name="O'Malley M.A."/>
            <person name="Stajich J.E."/>
            <person name="Spatafora J.W."/>
            <person name="Visel A."/>
            <person name="Grigoriev I.V."/>
        </authorList>
    </citation>
    <scope>NUCLEOTIDE SEQUENCE [LARGE SCALE GENOMIC DNA]</scope>
    <source>
        <strain evidence="13 14">62-1032</strain>
    </source>
</reference>
<comment type="caution">
    <text evidence="12">Lacks conserved residue(s) required for the propagation of feature annotation.</text>
</comment>
<keyword evidence="14" id="KW-1185">Reference proteome</keyword>
<keyword evidence="10 12" id="KW-1133">Transmembrane helix</keyword>
<keyword evidence="7 12" id="KW-0808">Transferase</keyword>
<dbReference type="PANTHER" id="PTHR12468">
    <property type="entry name" value="GPI MANNOSYLTRANSFERASE 2"/>
    <property type="match status" value="1"/>
</dbReference>
<comment type="pathway">
    <text evidence="2 12">Glycolipid biosynthesis; glycosylphosphatidylinositol-anchor biosynthesis.</text>
</comment>
<evidence type="ECO:0000313" key="13">
    <source>
        <dbReference type="EMBL" id="ORY78010.1"/>
    </source>
</evidence>
<evidence type="ECO:0000256" key="5">
    <source>
        <dbReference type="ARBA" id="ARBA00022502"/>
    </source>
</evidence>
<dbReference type="AlphaFoldDB" id="A0A1Y2F2A4"/>
<dbReference type="EMBL" id="MCGR01000030">
    <property type="protein sequence ID" value="ORY78010.1"/>
    <property type="molecule type" value="Genomic_DNA"/>
</dbReference>
<sequence length="447" mass="49487">MEHPRRTIVATSLGLKAATTLGLYLAHALPSFDSSSTTLDVAHLEPFVRWDTVYFLRIALNGYEHEQQAAFMPGLPGLMRLGAEAGKWCKGAAQLEAADAVLSGMLASAVAGTVAALCLYSLTLRISSSRSFALLSALLFLLPPSPPTLHSVPYTEPFAALFTIGGMLLHVQRRDLLAALCWAVGSGFRAQGIVLGVGFFGWRYLLESPWASGKLQLPTLLKEIPRFTFLSLVSILPFALFQAWINGQFCHADAEGGIRPWCEAGLGSSYGWIQSEYWDVGAFRYWTLQQLPNFLFAAPVLFMSFWASFDYYSHNTKQTLCTTLPFLFSPPPPKSTSASSRPFLNPRLTPFIHLHTALTCLLFFASHVQIILRVCVTNPVLWWFVANLVLGEGEAGEKGRKDGGGMPKEEEKRKRDGRRKWGRRWIGYCVVWGSVSIFLWSGFLPPA</sequence>
<dbReference type="Pfam" id="PF04188">
    <property type="entry name" value="Mannosyl_trans2"/>
    <property type="match status" value="1"/>
</dbReference>
<feature type="transmembrane region" description="Helical" evidence="12">
    <location>
        <begin position="425"/>
        <end position="443"/>
    </location>
</feature>
<comment type="function">
    <text evidence="12">Mannosyltransferase involved in glycosylphosphatidylinositol-anchor biosynthesis.</text>
</comment>
<feature type="transmembrane region" description="Helical" evidence="12">
    <location>
        <begin position="100"/>
        <end position="122"/>
    </location>
</feature>
<evidence type="ECO:0000256" key="4">
    <source>
        <dbReference type="ARBA" id="ARBA00013795"/>
    </source>
</evidence>
<keyword evidence="5 12" id="KW-0337">GPI-anchor biosynthesis</keyword>
<gene>
    <name evidence="13" type="ORF">BCR35DRAFT_353006</name>
</gene>
<dbReference type="GO" id="GO:0000009">
    <property type="term" value="F:alpha-1,6-mannosyltransferase activity"/>
    <property type="evidence" value="ECO:0007669"/>
    <property type="project" value="InterPro"/>
</dbReference>
<dbReference type="GO" id="GO:0004376">
    <property type="term" value="F:GPI mannosyltransferase activity"/>
    <property type="evidence" value="ECO:0007669"/>
    <property type="project" value="InterPro"/>
</dbReference>
<evidence type="ECO:0000256" key="3">
    <source>
        <dbReference type="ARBA" id="ARBA00008698"/>
    </source>
</evidence>
<evidence type="ECO:0000256" key="10">
    <source>
        <dbReference type="ARBA" id="ARBA00022989"/>
    </source>
</evidence>
<dbReference type="OrthoDB" id="10252502at2759"/>
<feature type="transmembrane region" description="Helical" evidence="12">
    <location>
        <begin position="176"/>
        <end position="204"/>
    </location>
</feature>
<keyword evidence="9 12" id="KW-0256">Endoplasmic reticulum</keyword>
<organism evidence="13 14">
    <name type="scientific">Leucosporidium creatinivorum</name>
    <dbReference type="NCBI Taxonomy" id="106004"/>
    <lineage>
        <taxon>Eukaryota</taxon>
        <taxon>Fungi</taxon>
        <taxon>Dikarya</taxon>
        <taxon>Basidiomycota</taxon>
        <taxon>Pucciniomycotina</taxon>
        <taxon>Microbotryomycetes</taxon>
        <taxon>Leucosporidiales</taxon>
        <taxon>Leucosporidium</taxon>
    </lineage>
</organism>
<accession>A0A1Y2F2A4</accession>
<evidence type="ECO:0000256" key="9">
    <source>
        <dbReference type="ARBA" id="ARBA00022824"/>
    </source>
</evidence>
<dbReference type="EC" id="2.4.1.-" evidence="12"/>
<protein>
    <recommendedName>
        <fullName evidence="4 12">GPI mannosyltransferase 2</fullName>
        <ecNumber evidence="12">2.4.1.-</ecNumber>
    </recommendedName>
</protein>
<evidence type="ECO:0000256" key="11">
    <source>
        <dbReference type="ARBA" id="ARBA00023136"/>
    </source>
</evidence>
<evidence type="ECO:0000256" key="12">
    <source>
        <dbReference type="RuleBase" id="RU363112"/>
    </source>
</evidence>
<comment type="caution">
    <text evidence="13">The sequence shown here is derived from an EMBL/GenBank/DDBJ whole genome shotgun (WGS) entry which is preliminary data.</text>
</comment>
<dbReference type="GO" id="GO:0031501">
    <property type="term" value="C:mannosyltransferase complex"/>
    <property type="evidence" value="ECO:0007669"/>
    <property type="project" value="TreeGrafter"/>
</dbReference>
<evidence type="ECO:0000313" key="14">
    <source>
        <dbReference type="Proteomes" id="UP000193467"/>
    </source>
</evidence>
<feature type="transmembrane region" description="Helical" evidence="12">
    <location>
        <begin position="291"/>
        <end position="309"/>
    </location>
</feature>
<feature type="transmembrane region" description="Helical" evidence="12">
    <location>
        <begin position="129"/>
        <end position="145"/>
    </location>
</feature>
<dbReference type="STRING" id="106004.A0A1Y2F2A4"/>
<comment type="subcellular location">
    <subcellularLocation>
        <location evidence="1 12">Endoplasmic reticulum membrane</location>
        <topology evidence="1 12">Multi-pass membrane protein</topology>
    </subcellularLocation>
</comment>